<evidence type="ECO:0000313" key="2">
    <source>
        <dbReference type="Proteomes" id="UP001497535"/>
    </source>
</evidence>
<gene>
    <name evidence="1" type="ORF">MENTE1834_LOCUS13015</name>
</gene>
<accession>A0ACB0YJA4</accession>
<reference evidence="1" key="1">
    <citation type="submission" date="2023-11" db="EMBL/GenBank/DDBJ databases">
        <authorList>
            <person name="Poullet M."/>
        </authorList>
    </citation>
    <scope>NUCLEOTIDE SEQUENCE</scope>
    <source>
        <strain evidence="1">E1834</strain>
    </source>
</reference>
<evidence type="ECO:0000313" key="1">
    <source>
        <dbReference type="EMBL" id="CAK5049303.1"/>
    </source>
</evidence>
<dbReference type="EMBL" id="CAVMJV010000013">
    <property type="protein sequence ID" value="CAK5049303.1"/>
    <property type="molecule type" value="Genomic_DNA"/>
</dbReference>
<sequence length="135" mass="15572">MTLGEQIVRLLANRNGQQEGSTSLRDQIQKAINNSMANANPFEFGPHTEQQWKSRLTATERALGPYIELLLPELRERIMESGGNGGAMGDERELIIDELHRFRHFLARKPVKDKLQVIWDYKNGLERSPFISRFH</sequence>
<dbReference type="Proteomes" id="UP001497535">
    <property type="component" value="Unassembled WGS sequence"/>
</dbReference>
<keyword evidence="2" id="KW-1185">Reference proteome</keyword>
<protein>
    <submittedName>
        <fullName evidence="1">Uncharacterized protein</fullName>
    </submittedName>
</protein>
<proteinExistence type="predicted"/>
<name>A0ACB0YJA4_MELEN</name>
<organism evidence="1 2">
    <name type="scientific">Meloidogyne enterolobii</name>
    <name type="common">Root-knot nematode worm</name>
    <name type="synonym">Meloidogyne mayaguensis</name>
    <dbReference type="NCBI Taxonomy" id="390850"/>
    <lineage>
        <taxon>Eukaryota</taxon>
        <taxon>Metazoa</taxon>
        <taxon>Ecdysozoa</taxon>
        <taxon>Nematoda</taxon>
        <taxon>Chromadorea</taxon>
        <taxon>Rhabditida</taxon>
        <taxon>Tylenchina</taxon>
        <taxon>Tylenchomorpha</taxon>
        <taxon>Tylenchoidea</taxon>
        <taxon>Meloidogynidae</taxon>
        <taxon>Meloidogyninae</taxon>
        <taxon>Meloidogyne</taxon>
    </lineage>
</organism>
<comment type="caution">
    <text evidence="1">The sequence shown here is derived from an EMBL/GenBank/DDBJ whole genome shotgun (WGS) entry which is preliminary data.</text>
</comment>